<keyword evidence="3" id="KW-1133">Transmembrane helix</keyword>
<name>A0ABD1Q878_9LAMI</name>
<sequence length="178" mass="20484">MYPPVIPERRSGKIKSGPLCSGLLGRASGMISKPAEEEEEDPLFDDDFPYEYKKAKCDALTLAQWISLILIVTALSCTLSISSWKNKQLRGLGLWKWEVLVLVLICGRLVSGWAIKVVVFFIERKFFMRKRILYFVYRIRKAVQNCILLGLVLLAWHCMFDKKVEESNEFLSYVNGIE</sequence>
<dbReference type="PANTHER" id="PTHR31618:SF16">
    <property type="entry name" value="MECHANOSENSITIVE ION CHANNEL PROTEIN"/>
    <property type="match status" value="1"/>
</dbReference>
<evidence type="ECO:0000256" key="3">
    <source>
        <dbReference type="SAM" id="Phobius"/>
    </source>
</evidence>
<feature type="transmembrane region" description="Helical" evidence="3">
    <location>
        <begin position="62"/>
        <end position="81"/>
    </location>
</feature>
<keyword evidence="3" id="KW-0812">Transmembrane</keyword>
<protein>
    <submittedName>
        <fullName evidence="4">Mechanosensitive ion channel family protein</fullName>
    </submittedName>
</protein>
<dbReference type="EMBL" id="JBFOLK010000012">
    <property type="protein sequence ID" value="KAL2472360.1"/>
    <property type="molecule type" value="Genomic_DNA"/>
</dbReference>
<evidence type="ECO:0000256" key="2">
    <source>
        <dbReference type="ARBA" id="ARBA00008017"/>
    </source>
</evidence>
<feature type="transmembrane region" description="Helical" evidence="3">
    <location>
        <begin position="142"/>
        <end position="160"/>
    </location>
</feature>
<comment type="caution">
    <text evidence="4">The sequence shown here is derived from an EMBL/GenBank/DDBJ whole genome shotgun (WGS) entry which is preliminary data.</text>
</comment>
<organism evidence="4 5">
    <name type="scientific">Abeliophyllum distichum</name>
    <dbReference type="NCBI Taxonomy" id="126358"/>
    <lineage>
        <taxon>Eukaryota</taxon>
        <taxon>Viridiplantae</taxon>
        <taxon>Streptophyta</taxon>
        <taxon>Embryophyta</taxon>
        <taxon>Tracheophyta</taxon>
        <taxon>Spermatophyta</taxon>
        <taxon>Magnoliopsida</taxon>
        <taxon>eudicotyledons</taxon>
        <taxon>Gunneridae</taxon>
        <taxon>Pentapetalae</taxon>
        <taxon>asterids</taxon>
        <taxon>lamiids</taxon>
        <taxon>Lamiales</taxon>
        <taxon>Oleaceae</taxon>
        <taxon>Forsythieae</taxon>
        <taxon>Abeliophyllum</taxon>
    </lineage>
</organism>
<dbReference type="Proteomes" id="UP001604336">
    <property type="component" value="Unassembled WGS sequence"/>
</dbReference>
<accession>A0ABD1Q878</accession>
<dbReference type="GO" id="GO:0016020">
    <property type="term" value="C:membrane"/>
    <property type="evidence" value="ECO:0007669"/>
    <property type="project" value="UniProtKB-SubCell"/>
</dbReference>
<keyword evidence="5" id="KW-1185">Reference proteome</keyword>
<comment type="subcellular location">
    <subcellularLocation>
        <location evidence="1">Membrane</location>
        <topology evidence="1">Multi-pass membrane protein</topology>
    </subcellularLocation>
</comment>
<feature type="transmembrane region" description="Helical" evidence="3">
    <location>
        <begin position="101"/>
        <end position="122"/>
    </location>
</feature>
<dbReference type="AlphaFoldDB" id="A0ABD1Q878"/>
<proteinExistence type="inferred from homology"/>
<keyword evidence="3" id="KW-0472">Membrane</keyword>
<comment type="similarity">
    <text evidence="2">Belongs to the MscS (TC 1.A.23) family.</text>
</comment>
<gene>
    <name evidence="4" type="ORF">Adt_40496</name>
</gene>
<dbReference type="InterPro" id="IPR016688">
    <property type="entry name" value="MscS-like_plants/fungi"/>
</dbReference>
<reference evidence="5" key="1">
    <citation type="submission" date="2024-07" db="EMBL/GenBank/DDBJ databases">
        <title>Two chromosome-level genome assemblies of Korean endemic species Abeliophyllum distichum and Forsythia ovata (Oleaceae).</title>
        <authorList>
            <person name="Jang H."/>
        </authorList>
    </citation>
    <scope>NUCLEOTIDE SEQUENCE [LARGE SCALE GENOMIC DNA]</scope>
</reference>
<evidence type="ECO:0000256" key="1">
    <source>
        <dbReference type="ARBA" id="ARBA00004141"/>
    </source>
</evidence>
<dbReference type="PANTHER" id="PTHR31618">
    <property type="entry name" value="MECHANOSENSITIVE ION CHANNEL PROTEIN 5"/>
    <property type="match status" value="1"/>
</dbReference>
<evidence type="ECO:0000313" key="5">
    <source>
        <dbReference type="Proteomes" id="UP001604336"/>
    </source>
</evidence>
<evidence type="ECO:0000313" key="4">
    <source>
        <dbReference type="EMBL" id="KAL2472360.1"/>
    </source>
</evidence>